<name>A0A1V9EFI6_9BACT</name>
<organism evidence="1 2">
    <name type="scientific">Niastella yeongjuensis</name>
    <dbReference type="NCBI Taxonomy" id="354355"/>
    <lineage>
        <taxon>Bacteria</taxon>
        <taxon>Pseudomonadati</taxon>
        <taxon>Bacteroidota</taxon>
        <taxon>Chitinophagia</taxon>
        <taxon>Chitinophagales</taxon>
        <taxon>Chitinophagaceae</taxon>
        <taxon>Niastella</taxon>
    </lineage>
</organism>
<reference evidence="2" key="1">
    <citation type="submission" date="2016-04" db="EMBL/GenBank/DDBJ databases">
        <authorList>
            <person name="Chen L."/>
            <person name="Zhuang W."/>
            <person name="Wang G."/>
        </authorList>
    </citation>
    <scope>NUCLEOTIDE SEQUENCE [LARGE SCALE GENOMIC DNA]</scope>
    <source>
        <strain evidence="2">17621</strain>
    </source>
</reference>
<evidence type="ECO:0000313" key="2">
    <source>
        <dbReference type="Proteomes" id="UP000192610"/>
    </source>
</evidence>
<evidence type="ECO:0000313" key="1">
    <source>
        <dbReference type="EMBL" id="OQP44876.1"/>
    </source>
</evidence>
<comment type="caution">
    <text evidence="1">The sequence shown here is derived from an EMBL/GenBank/DDBJ whole genome shotgun (WGS) entry which is preliminary data.</text>
</comment>
<accession>A0A1V9EFI6</accession>
<sequence length="84" mass="9742">MGISLTKSAAIVLFTCRDSDISVHLQRPNDMIKFRYGKACFSIAYNVNPFVFVVEINKDRAKYMLHEIKMQTMGKSTERFIIVY</sequence>
<dbReference type="Proteomes" id="UP000192610">
    <property type="component" value="Unassembled WGS sequence"/>
</dbReference>
<protein>
    <submittedName>
        <fullName evidence="1">Uncharacterized protein</fullName>
    </submittedName>
</protein>
<dbReference type="EMBL" id="LVXG01000034">
    <property type="protein sequence ID" value="OQP44876.1"/>
    <property type="molecule type" value="Genomic_DNA"/>
</dbReference>
<proteinExistence type="predicted"/>
<keyword evidence="2" id="KW-1185">Reference proteome</keyword>
<gene>
    <name evidence="1" type="ORF">A4H97_10995</name>
</gene>
<dbReference type="AlphaFoldDB" id="A0A1V9EFI6"/>